<evidence type="ECO:0000256" key="3">
    <source>
        <dbReference type="ARBA" id="ARBA00022741"/>
    </source>
</evidence>
<dbReference type="Gramene" id="TRITD6Av1G215890.2">
    <property type="protein sequence ID" value="TRITD6Av1G215890.2"/>
    <property type="gene ID" value="TRITD6Av1G215890"/>
</dbReference>
<dbReference type="SUPFAM" id="SSF56112">
    <property type="entry name" value="Protein kinase-like (PK-like)"/>
    <property type="match status" value="1"/>
</dbReference>
<sequence>MVYGGEEALRRQYSIGDEIGHGRFGTVRRCHSNATGEALALKTTPKAPLRDPLDLALAEQEPKLHLLASSPPCSPHLVALHAAFDDADAVHLVVDLCAGGDLLSLLFDAATGALKLADFGSAEWFGDGRRMSGIVGTPYYVAPEVVAGREYGEKVDVWSAGVVLYMMLSGSVPFYGAAAPEIFEAVLRGNVRFPPRAFAGVSPEAKDLMRRMLCKDVSRRFSAEQVLRHPWIASCGGDAVAG</sequence>
<dbReference type="EMBL" id="LT934121">
    <property type="protein sequence ID" value="VAI51130.1"/>
    <property type="molecule type" value="Genomic_DNA"/>
</dbReference>
<dbReference type="GO" id="GO:0005524">
    <property type="term" value="F:ATP binding"/>
    <property type="evidence" value="ECO:0007669"/>
    <property type="project" value="UniProtKB-UniRule"/>
</dbReference>
<accession>A0A9R0YAY6</accession>
<proteinExistence type="predicted"/>
<feature type="domain" description="Protein kinase" evidence="7">
    <location>
        <begin position="13"/>
        <end position="232"/>
    </location>
</feature>
<dbReference type="InterPro" id="IPR011009">
    <property type="entry name" value="Kinase-like_dom_sf"/>
</dbReference>
<evidence type="ECO:0000256" key="4">
    <source>
        <dbReference type="ARBA" id="ARBA00022777"/>
    </source>
</evidence>
<evidence type="ECO:0000313" key="9">
    <source>
        <dbReference type="Proteomes" id="UP000324705"/>
    </source>
</evidence>
<dbReference type="PROSITE" id="PS00107">
    <property type="entry name" value="PROTEIN_KINASE_ATP"/>
    <property type="match status" value="1"/>
</dbReference>
<keyword evidence="5 6" id="KW-0067">ATP-binding</keyword>
<keyword evidence="3 6" id="KW-0547">Nucleotide-binding</keyword>
<evidence type="ECO:0000256" key="5">
    <source>
        <dbReference type="ARBA" id="ARBA00022840"/>
    </source>
</evidence>
<dbReference type="Gene3D" id="1.10.510.10">
    <property type="entry name" value="Transferase(Phosphotransferase) domain 1"/>
    <property type="match status" value="1"/>
</dbReference>
<dbReference type="Proteomes" id="UP000324705">
    <property type="component" value="Chromosome 6A"/>
</dbReference>
<dbReference type="PANTHER" id="PTHR24349">
    <property type="entry name" value="SERINE/THREONINE-PROTEIN KINASE"/>
    <property type="match status" value="1"/>
</dbReference>
<dbReference type="Pfam" id="PF00069">
    <property type="entry name" value="Pkinase"/>
    <property type="match status" value="1"/>
</dbReference>
<dbReference type="PROSITE" id="PS50011">
    <property type="entry name" value="PROTEIN_KINASE_DOM"/>
    <property type="match status" value="1"/>
</dbReference>
<protein>
    <recommendedName>
        <fullName evidence="7">Protein kinase domain-containing protein</fullName>
    </recommendedName>
</protein>
<dbReference type="Gene3D" id="3.30.200.20">
    <property type="entry name" value="Phosphorylase Kinase, domain 1"/>
    <property type="match status" value="1"/>
</dbReference>
<organism evidence="8 9">
    <name type="scientific">Triticum turgidum subsp. durum</name>
    <name type="common">Durum wheat</name>
    <name type="synonym">Triticum durum</name>
    <dbReference type="NCBI Taxonomy" id="4567"/>
    <lineage>
        <taxon>Eukaryota</taxon>
        <taxon>Viridiplantae</taxon>
        <taxon>Streptophyta</taxon>
        <taxon>Embryophyta</taxon>
        <taxon>Tracheophyta</taxon>
        <taxon>Spermatophyta</taxon>
        <taxon>Magnoliopsida</taxon>
        <taxon>Liliopsida</taxon>
        <taxon>Poales</taxon>
        <taxon>Poaceae</taxon>
        <taxon>BOP clade</taxon>
        <taxon>Pooideae</taxon>
        <taxon>Triticodae</taxon>
        <taxon>Triticeae</taxon>
        <taxon>Triticinae</taxon>
        <taxon>Triticum</taxon>
    </lineage>
</organism>
<dbReference type="AlphaFoldDB" id="A0A9R0YAY6"/>
<evidence type="ECO:0000259" key="7">
    <source>
        <dbReference type="PROSITE" id="PS50011"/>
    </source>
</evidence>
<evidence type="ECO:0000256" key="1">
    <source>
        <dbReference type="ARBA" id="ARBA00022527"/>
    </source>
</evidence>
<dbReference type="GO" id="GO:0004674">
    <property type="term" value="F:protein serine/threonine kinase activity"/>
    <property type="evidence" value="ECO:0007669"/>
    <property type="project" value="UniProtKB-KW"/>
</dbReference>
<keyword evidence="9" id="KW-1185">Reference proteome</keyword>
<name>A0A9R0YAY6_TRITD</name>
<gene>
    <name evidence="8" type="ORF">TRITD_6Av1G215890</name>
</gene>
<evidence type="ECO:0000256" key="2">
    <source>
        <dbReference type="ARBA" id="ARBA00022679"/>
    </source>
</evidence>
<dbReference type="InterPro" id="IPR000719">
    <property type="entry name" value="Prot_kinase_dom"/>
</dbReference>
<keyword evidence="4" id="KW-0418">Kinase</keyword>
<dbReference type="FunFam" id="3.30.200.20:FF:000671">
    <property type="entry name" value="Phosphoenolpyruvate carboxylase kinase 2"/>
    <property type="match status" value="1"/>
</dbReference>
<feature type="binding site" evidence="6">
    <location>
        <position position="42"/>
    </location>
    <ligand>
        <name>ATP</name>
        <dbReference type="ChEBI" id="CHEBI:30616"/>
    </ligand>
</feature>
<dbReference type="InterPro" id="IPR017441">
    <property type="entry name" value="Protein_kinase_ATP_BS"/>
</dbReference>
<keyword evidence="1" id="KW-0723">Serine/threonine-protein kinase</keyword>
<dbReference type="InterPro" id="IPR050205">
    <property type="entry name" value="CDPK_Ser/Thr_kinases"/>
</dbReference>
<evidence type="ECO:0000256" key="6">
    <source>
        <dbReference type="PROSITE-ProRule" id="PRU10141"/>
    </source>
</evidence>
<evidence type="ECO:0000313" key="8">
    <source>
        <dbReference type="EMBL" id="VAI51130.1"/>
    </source>
</evidence>
<keyword evidence="2" id="KW-0808">Transferase</keyword>
<reference evidence="8 9" key="1">
    <citation type="submission" date="2017-09" db="EMBL/GenBank/DDBJ databases">
        <authorList>
            <consortium name="International Durum Wheat Genome Sequencing Consortium (IDWGSC)"/>
            <person name="Milanesi L."/>
        </authorList>
    </citation>
    <scope>NUCLEOTIDE SEQUENCE [LARGE SCALE GENOMIC DNA]</scope>
    <source>
        <strain evidence="9">cv. Svevo</strain>
    </source>
</reference>